<protein>
    <submittedName>
        <fullName evidence="2">Uncharacterized protein</fullName>
    </submittedName>
</protein>
<organism evidence="2">
    <name type="scientific">Polaromonas hydrogenivorans</name>
    <dbReference type="NCBI Taxonomy" id="335476"/>
    <lineage>
        <taxon>Bacteria</taxon>
        <taxon>Pseudomonadati</taxon>
        <taxon>Pseudomonadota</taxon>
        <taxon>Betaproteobacteria</taxon>
        <taxon>Burkholderiales</taxon>
        <taxon>Comamonadaceae</taxon>
        <taxon>Polaromonas</taxon>
    </lineage>
</organism>
<feature type="region of interest" description="Disordered" evidence="1">
    <location>
        <begin position="155"/>
        <end position="180"/>
    </location>
</feature>
<reference evidence="2" key="1">
    <citation type="submission" date="2024-05" db="EMBL/GenBank/DDBJ databases">
        <authorList>
            <person name="Bunk B."/>
            <person name="Swiderski J."/>
            <person name="Sproer C."/>
            <person name="Thiel V."/>
        </authorList>
    </citation>
    <scope>NUCLEOTIDE SEQUENCE</scope>
    <source>
        <strain evidence="2">DSM 17735</strain>
    </source>
</reference>
<sequence length="347" mass="38592">MSLCGLEGFKLKAVVDRIRFEVTLNNPSQFRHLQNRTAAAWGKTYFFPQDASGLVWEFWVQDPAGPTQFMTDVQAMRGSSEPLIAENQIRITGIEMAIDAYHPSNDIDALVHAALHFLRHRANLANGLPRIPRPPYFDSPILAAQWEATKAADAAAKAEARRLGAKPPPPLDEPSGMSPAVESPAHALWAFKHGLGIHQGKAPDRNTGKCEDAVGQHFYVKTTDTVKGGETHALLPSSAWRARMEDRLQRDDPQRHPPLPFDTIGAWRTFRFATLAERFAMVVPKPPRSPMLALCREQHGTQFGRIPGAFILGRRKRANYTLRDTATNDSIRMALKALDSPAKLSKR</sequence>
<dbReference type="EMBL" id="CP157675">
    <property type="protein sequence ID" value="XBP72089.1"/>
    <property type="molecule type" value="Genomic_DNA"/>
</dbReference>
<name>A0AAU7LWN4_9BURK</name>
<dbReference type="AlphaFoldDB" id="A0AAU7LWN4"/>
<accession>A0AAU7LWN4</accession>
<proteinExistence type="predicted"/>
<evidence type="ECO:0000256" key="1">
    <source>
        <dbReference type="SAM" id="MobiDB-lite"/>
    </source>
</evidence>
<gene>
    <name evidence="2" type="ORF">ABLV49_09925</name>
</gene>
<dbReference type="RefSeq" id="WP_349281419.1">
    <property type="nucleotide sequence ID" value="NZ_CBCSCU010000002.1"/>
</dbReference>
<evidence type="ECO:0000313" key="2">
    <source>
        <dbReference type="EMBL" id="XBP72089.1"/>
    </source>
</evidence>